<evidence type="ECO:0000256" key="5">
    <source>
        <dbReference type="SAM" id="Phobius"/>
    </source>
</evidence>
<proteinExistence type="predicted"/>
<evidence type="ECO:0000256" key="2">
    <source>
        <dbReference type="ARBA" id="ARBA00022737"/>
    </source>
</evidence>
<accession>A0AAU9IP14</accession>
<feature type="transmembrane region" description="Helical" evidence="5">
    <location>
        <begin position="1360"/>
        <end position="1379"/>
    </location>
</feature>
<feature type="transmembrane region" description="Helical" evidence="5">
    <location>
        <begin position="1391"/>
        <end position="1419"/>
    </location>
</feature>
<dbReference type="SMART" id="SM00261">
    <property type="entry name" value="FU"/>
    <property type="match status" value="4"/>
</dbReference>
<evidence type="ECO:0000313" key="7">
    <source>
        <dbReference type="Proteomes" id="UP001162131"/>
    </source>
</evidence>
<protein>
    <submittedName>
        <fullName evidence="6">Uncharacterized protein</fullName>
    </submittedName>
</protein>
<dbReference type="SUPFAM" id="SSF57184">
    <property type="entry name" value="Growth factor receptor domain"/>
    <property type="match status" value="2"/>
</dbReference>
<keyword evidence="3" id="KW-1015">Disulfide bond</keyword>
<evidence type="ECO:0000313" key="6">
    <source>
        <dbReference type="EMBL" id="CAG9316550.1"/>
    </source>
</evidence>
<evidence type="ECO:0000256" key="3">
    <source>
        <dbReference type="ARBA" id="ARBA00023157"/>
    </source>
</evidence>
<dbReference type="InterPro" id="IPR009030">
    <property type="entry name" value="Growth_fac_rcpt_cys_sf"/>
</dbReference>
<evidence type="ECO:0000256" key="4">
    <source>
        <dbReference type="SAM" id="MobiDB-lite"/>
    </source>
</evidence>
<dbReference type="Gene3D" id="2.10.220.10">
    <property type="entry name" value="Hormone Receptor, Insulin-like Growth Factor Receptor 1, Chain A, domain 2"/>
    <property type="match status" value="2"/>
</dbReference>
<dbReference type="InterPro" id="IPR006212">
    <property type="entry name" value="Furin_repeat"/>
</dbReference>
<keyword evidence="1" id="KW-0732">Signal</keyword>
<keyword evidence="5" id="KW-0812">Transmembrane</keyword>
<reference evidence="6" key="1">
    <citation type="submission" date="2021-09" db="EMBL/GenBank/DDBJ databases">
        <authorList>
            <consortium name="AG Swart"/>
            <person name="Singh M."/>
            <person name="Singh A."/>
            <person name="Seah K."/>
            <person name="Emmerich C."/>
        </authorList>
    </citation>
    <scope>NUCLEOTIDE SEQUENCE</scope>
    <source>
        <strain evidence="6">ATCC30299</strain>
    </source>
</reference>
<dbReference type="InterPro" id="IPR011936">
    <property type="entry name" value="Myxo_disulph_rpt"/>
</dbReference>
<organism evidence="6 7">
    <name type="scientific">Blepharisma stoltei</name>
    <dbReference type="NCBI Taxonomy" id="1481888"/>
    <lineage>
        <taxon>Eukaryota</taxon>
        <taxon>Sar</taxon>
        <taxon>Alveolata</taxon>
        <taxon>Ciliophora</taxon>
        <taxon>Postciliodesmatophora</taxon>
        <taxon>Heterotrichea</taxon>
        <taxon>Heterotrichida</taxon>
        <taxon>Blepharismidae</taxon>
        <taxon>Blepharisma</taxon>
    </lineage>
</organism>
<dbReference type="CDD" id="cd00064">
    <property type="entry name" value="FU"/>
    <property type="match status" value="1"/>
</dbReference>
<comment type="caution">
    <text evidence="6">The sequence shown here is derived from an EMBL/GenBank/DDBJ whole genome shotgun (WGS) entry which is preliminary data.</text>
</comment>
<evidence type="ECO:0000256" key="1">
    <source>
        <dbReference type="ARBA" id="ARBA00022729"/>
    </source>
</evidence>
<dbReference type="EMBL" id="CAJZBQ010000016">
    <property type="protein sequence ID" value="CAG9316550.1"/>
    <property type="molecule type" value="Genomic_DNA"/>
</dbReference>
<feature type="transmembrane region" description="Helical" evidence="5">
    <location>
        <begin position="1174"/>
        <end position="1195"/>
    </location>
</feature>
<feature type="transmembrane region" description="Helical" evidence="5">
    <location>
        <begin position="1330"/>
        <end position="1348"/>
    </location>
</feature>
<keyword evidence="7" id="KW-1185">Reference proteome</keyword>
<keyword evidence="5" id="KW-0472">Membrane</keyword>
<keyword evidence="5" id="KW-1133">Transmembrane helix</keyword>
<feature type="transmembrane region" description="Helical" evidence="5">
    <location>
        <begin position="1247"/>
        <end position="1269"/>
    </location>
</feature>
<dbReference type="NCBIfam" id="TIGR02232">
    <property type="entry name" value="myxo_disulf_rpt"/>
    <property type="match status" value="1"/>
</dbReference>
<name>A0AAU9IP14_9CILI</name>
<keyword evidence="2" id="KW-0677">Repeat</keyword>
<sequence length="1543" mass="171389">MYSQGFPSLYLSHVQSSSGVNSYYLIVTWFMGYWESFSTLTLSLTPSTNWIFIGISASYDTQSSIFYVNNNGASSSTTGTFNTAYSLPFNSIIRIGYSMSFTGRVGDFKIYNNIYNQVSDWSSLYSSACTGVSCSALSPNLCYAECDQWCASQTNWFLSIIQPTLYSYRPYAVVYDDTYYSQYYDLFMSTTAPSSGWADYSITGWAEFSGCKTSASTFFQIYSYSLGLAALSIDLTKSVPANSCDQITATLYNTDSVSNFVYTSVSTTSTSYIGSWLFFAVTVNTATGTLTLYTHQGATVSSALASASVHYSYTAVTIQPGYVGFIVGGTNSKVIYPGNYADIRIYPGNSIDTSLGIYTNNNLYSSADYLDPYCTSWSSVWYCGTCQTGYFVENGICKKCHYSCASCSSGDTEADCTACASGYYSQPGHPTLCFDYCPYGYTWDSTLKQCTGTQGIIANFDFEDNVSGDFTVSNIYMKFGLYANEYYPTFDYCDPQPANKRGIHLEKGSLEFMPQASANAGRLLGTDYTVELWCMLSASGIFYTTEYTISYESYEKFIYYTNSFPIVTTGFQIDQYKRLVFSIGNRESTTVIYSPPSTSSLKPQEWALYSASLTFDSTSRTTQVLLVRNTFYYTETVSGYSREVSGIMHYVGTGAAAMNGFIYNFALYNYGKTYSQITSDLGTCTDCSACPVSLNYCMPTCNATQYVDSSGNCQSCPSECSWTCSRAGTCNLCYDDLCYKCTKYEVGTCTQCVDHAILTSGICKCQSGYVKQASICTDECGDGYYLDLTAQECLSCPDHCTRCSDGKTCTVCNSDFVLENDLCHCETGYFLDSSDSCSICDTSCLTCSVISSNCTSCITSSPILYDKTQCYPCDSFEGYASTYIIPTSELTTDLISQLSSKCTELCGDGRNMGQLKCDDGNNKNGDGCSSNCTVEVGWSCSGGSLSSADICKDTTPPSPILAYLSESSSGYLLALSFSEPVSLTADMSQNINIKIDGILKFSWSIKLTDSIYIITLKMYESVATGTGVTVTFIDPTTVVDMSGNVMEKSSVKVYLPTSYTYQLGEAITTTVNTATTVATTGAVAGSASSGFSVGMFNLQALWGMVEMMQFQNYLIFLSPKYPDNLKSYLSALSIANGNFLPNPFQQYLVKSDPFADPPERFLEENFNTDFLMNAGQFVLVWGVIMAGLPIVLMLFRRWPKFSFLRWLKNSYLFSILLRTGIESFLEITLSVFLQWREIAEPSRDVGYLSLSLSFLTVVYLALTFVLIFWQVTLKSEAELVKESHERRFGTLYEGFKRHSKLTVSFLVFQNVRRVLFVILCVFFFEYTTVQVALSTLLSFLYTVALVLLRPFEKFILGNALHITSETFYFAAHCIILKFLDEQLGDDDRTNLGWGVITLLSLSLLLHLVAMLVVQIMGFIQGIKKLKAWFMKNFANKFARFYGRKSTLDTIILDKKVSPKGKRKYEREDTNENLAYFEGKNKTLAGDEESFSFRKTKIRPDDDPSISETQGDESFKKSDATMEGSDIFEESFYSLKKKRKKVIA</sequence>
<dbReference type="Proteomes" id="UP001162131">
    <property type="component" value="Unassembled WGS sequence"/>
</dbReference>
<feature type="region of interest" description="Disordered" evidence="4">
    <location>
        <begin position="1493"/>
        <end position="1520"/>
    </location>
</feature>
<gene>
    <name evidence="6" type="ORF">BSTOLATCC_MIC16659</name>
</gene>